<dbReference type="AlphaFoldDB" id="A0A975AW08"/>
<dbReference type="Proteomes" id="UP000671913">
    <property type="component" value="Chromosome"/>
</dbReference>
<protein>
    <submittedName>
        <fullName evidence="3">NTP transferase domain-containing protein</fullName>
    </submittedName>
</protein>
<dbReference type="KEGG" id="aaut:ACETAC_00665"/>
<organism evidence="3 4">
    <name type="scientific">Aceticella autotrophica</name>
    <dbReference type="NCBI Taxonomy" id="2755338"/>
    <lineage>
        <taxon>Bacteria</taxon>
        <taxon>Bacillati</taxon>
        <taxon>Bacillota</taxon>
        <taxon>Clostridia</taxon>
        <taxon>Thermoanaerobacterales</taxon>
        <taxon>Thermoanaerobacteraceae</taxon>
        <taxon>Aceticella</taxon>
    </lineage>
</organism>
<dbReference type="PANTHER" id="PTHR19136">
    <property type="entry name" value="MOLYBDENUM COFACTOR GUANYLYLTRANSFERASE"/>
    <property type="match status" value="1"/>
</dbReference>
<evidence type="ECO:0000259" key="2">
    <source>
        <dbReference type="Pfam" id="PF12804"/>
    </source>
</evidence>
<evidence type="ECO:0000313" key="4">
    <source>
        <dbReference type="Proteomes" id="UP000671913"/>
    </source>
</evidence>
<dbReference type="Gene3D" id="3.90.550.10">
    <property type="entry name" value="Spore Coat Polysaccharide Biosynthesis Protein SpsA, Chain A"/>
    <property type="match status" value="1"/>
</dbReference>
<keyword evidence="4" id="KW-1185">Reference proteome</keyword>
<dbReference type="InterPro" id="IPR025877">
    <property type="entry name" value="MobA-like_NTP_Trfase"/>
</dbReference>
<sequence>MNALILAGSTGEERLPDKALIKLKGKYMISYVIEALRNSGKIDKIAVIGDKVKLSGIDGVDLLIEQGDSIIDNILIGIKPFKEDKRILILTCDIPMLTKEAVIDFIEQSEASGADLCYPIVKKEDNDRKFPEAKRTYAKIKDGTFTGGNIFYVNPAVIDKCIDAARQFIAYRKKPWKLGKLLGVKILFLFIFRKVTISELEDKVSELFNIKGKAIISSYPEIGNDVDKDEDIEMANKYICA</sequence>
<keyword evidence="1 3" id="KW-0808">Transferase</keyword>
<evidence type="ECO:0000313" key="3">
    <source>
        <dbReference type="EMBL" id="QSZ27479.1"/>
    </source>
</evidence>
<dbReference type="RefSeq" id="WP_284680179.1">
    <property type="nucleotide sequence ID" value="NZ_CP060096.1"/>
</dbReference>
<dbReference type="GO" id="GO:0016779">
    <property type="term" value="F:nucleotidyltransferase activity"/>
    <property type="evidence" value="ECO:0007669"/>
    <property type="project" value="UniProtKB-ARBA"/>
</dbReference>
<accession>A0A975AW08</accession>
<evidence type="ECO:0000256" key="1">
    <source>
        <dbReference type="ARBA" id="ARBA00022679"/>
    </source>
</evidence>
<name>A0A975AW08_9THEO</name>
<dbReference type="SUPFAM" id="SSF53448">
    <property type="entry name" value="Nucleotide-diphospho-sugar transferases"/>
    <property type="match status" value="1"/>
</dbReference>
<proteinExistence type="predicted"/>
<feature type="domain" description="MobA-like NTP transferase" evidence="2">
    <location>
        <begin position="3"/>
        <end position="125"/>
    </location>
</feature>
<gene>
    <name evidence="3" type="ORF">ACETAC_00665</name>
</gene>
<dbReference type="InterPro" id="IPR029044">
    <property type="entry name" value="Nucleotide-diphossugar_trans"/>
</dbReference>
<dbReference type="Pfam" id="PF12804">
    <property type="entry name" value="NTP_transf_3"/>
    <property type="match status" value="1"/>
</dbReference>
<dbReference type="EMBL" id="CP060096">
    <property type="protein sequence ID" value="QSZ27479.1"/>
    <property type="molecule type" value="Genomic_DNA"/>
</dbReference>
<dbReference type="PANTHER" id="PTHR19136:SF81">
    <property type="entry name" value="MOLYBDENUM COFACTOR GUANYLYLTRANSFERASE"/>
    <property type="match status" value="1"/>
</dbReference>
<reference evidence="3" key="1">
    <citation type="submission" date="2020-08" db="EMBL/GenBank/DDBJ databases">
        <title>Genomic insights into the carbon and energy metabolism of the first obligate autotrophic acetogenic bacterium Aceticella autotrophica gen. nov., sp. nov.</title>
        <authorList>
            <person name="Toshchakov S.V."/>
            <person name="Elcheninov A.G."/>
            <person name="Kublanov I.V."/>
            <person name="Frolov E.N."/>
            <person name="Lebedinsky A.V."/>
        </authorList>
    </citation>
    <scope>NUCLEOTIDE SEQUENCE</scope>
    <source>
        <strain evidence="3">3443-3Ac</strain>
    </source>
</reference>